<keyword evidence="1" id="KW-0175">Coiled coil</keyword>
<gene>
    <name evidence="3" type="ORF">ENJ40_04445</name>
</gene>
<keyword evidence="2" id="KW-0812">Transmembrane</keyword>
<evidence type="ECO:0000256" key="2">
    <source>
        <dbReference type="SAM" id="Phobius"/>
    </source>
</evidence>
<evidence type="ECO:0000313" key="3">
    <source>
        <dbReference type="EMBL" id="HFC97695.1"/>
    </source>
</evidence>
<feature type="coiled-coil region" evidence="1">
    <location>
        <begin position="65"/>
        <end position="92"/>
    </location>
</feature>
<dbReference type="Proteomes" id="UP000886043">
    <property type="component" value="Unassembled WGS sequence"/>
</dbReference>
<keyword evidence="2" id="KW-1133">Transmembrane helix</keyword>
<protein>
    <submittedName>
        <fullName evidence="3">Uncharacterized protein</fullName>
    </submittedName>
</protein>
<feature type="transmembrane region" description="Helical" evidence="2">
    <location>
        <begin position="88"/>
        <end position="111"/>
    </location>
</feature>
<dbReference type="AlphaFoldDB" id="A0A7C3CMW1"/>
<organism evidence="3">
    <name type="scientific">Thermosulfurimonas dismutans</name>
    <dbReference type="NCBI Taxonomy" id="999894"/>
    <lineage>
        <taxon>Bacteria</taxon>
        <taxon>Pseudomonadati</taxon>
        <taxon>Thermodesulfobacteriota</taxon>
        <taxon>Thermodesulfobacteria</taxon>
        <taxon>Thermodesulfobacteriales</taxon>
        <taxon>Thermodesulfobacteriaceae</taxon>
        <taxon>Thermosulfurimonas</taxon>
    </lineage>
</organism>
<proteinExistence type="predicted"/>
<accession>A0A7C3CMW1</accession>
<name>A0A7C3CMW1_9BACT</name>
<evidence type="ECO:0000256" key="1">
    <source>
        <dbReference type="SAM" id="Coils"/>
    </source>
</evidence>
<comment type="caution">
    <text evidence="3">The sequence shown here is derived from an EMBL/GenBank/DDBJ whole genome shotgun (WGS) entry which is preliminary data.</text>
</comment>
<dbReference type="EMBL" id="DRMH01000056">
    <property type="protein sequence ID" value="HFC97695.1"/>
    <property type="molecule type" value="Genomic_DNA"/>
</dbReference>
<reference evidence="3" key="1">
    <citation type="journal article" date="2020" name="mSystems">
        <title>Genome- and Community-Level Interaction Insights into Carbon Utilization and Element Cycling Functions of Hydrothermarchaeota in Hydrothermal Sediment.</title>
        <authorList>
            <person name="Zhou Z."/>
            <person name="Liu Y."/>
            <person name="Xu W."/>
            <person name="Pan J."/>
            <person name="Luo Z.H."/>
            <person name="Li M."/>
        </authorList>
    </citation>
    <scope>NUCLEOTIDE SEQUENCE [LARGE SCALE GENOMIC DNA]</scope>
    <source>
        <strain evidence="3">HyVt-483</strain>
    </source>
</reference>
<keyword evidence="2" id="KW-0472">Membrane</keyword>
<sequence>MRVWLCMGLFLFLVASVQAGRRVPVVVCPSLENSTRFQELSDRVARIEKQTGDLVQLLDHRLSTSSELEGKIAELRSEVAEVKVQLQILVKAFIALLAVLLLLILLIFLRLRKPPRGGSIRL</sequence>